<dbReference type="CDD" id="cd07710">
    <property type="entry name" value="arylsulfatase_Sdsa1-like_MBL-fold"/>
    <property type="match status" value="1"/>
</dbReference>
<dbReference type="Gene3D" id="3.60.15.30">
    <property type="entry name" value="Metallo-beta-lactamase domain"/>
    <property type="match status" value="1"/>
</dbReference>
<evidence type="ECO:0000256" key="8">
    <source>
        <dbReference type="ARBA" id="ARBA00075789"/>
    </source>
</evidence>
<dbReference type="RefSeq" id="WP_109905584.1">
    <property type="nucleotide sequence ID" value="NZ_QGLE01000005.1"/>
</dbReference>
<evidence type="ECO:0000256" key="6">
    <source>
        <dbReference type="ARBA" id="ARBA00066568"/>
    </source>
</evidence>
<dbReference type="FunFam" id="3.60.15.30:FF:000001">
    <property type="entry name" value="Alkyl/aryl-sulfatase BDS1"/>
    <property type="match status" value="1"/>
</dbReference>
<comment type="cofactor">
    <cofactor evidence="1">
        <name>Zn(2+)</name>
        <dbReference type="ChEBI" id="CHEBI:29105"/>
    </cofactor>
</comment>
<gene>
    <name evidence="11" type="ORF">DKG74_10820</name>
</gene>
<name>A0A317EC41_9PROT</name>
<dbReference type="SUPFAM" id="SSF55718">
    <property type="entry name" value="SCP-like"/>
    <property type="match status" value="1"/>
</dbReference>
<evidence type="ECO:0000256" key="7">
    <source>
        <dbReference type="ARBA" id="ARBA00068034"/>
    </source>
</evidence>
<reference evidence="11 12" key="1">
    <citation type="submission" date="2018-05" db="EMBL/GenBank/DDBJ databases">
        <title>Zavarzinia sp. HR-AS.</title>
        <authorList>
            <person name="Lee Y."/>
            <person name="Jeon C.O."/>
        </authorList>
    </citation>
    <scope>NUCLEOTIDE SEQUENCE [LARGE SCALE GENOMIC DNA]</scope>
    <source>
        <strain evidence="11 12">HR-AS</strain>
    </source>
</reference>
<dbReference type="GO" id="GO:0018909">
    <property type="term" value="P:dodecyl sulfate metabolic process"/>
    <property type="evidence" value="ECO:0007669"/>
    <property type="project" value="InterPro"/>
</dbReference>
<dbReference type="Proteomes" id="UP000245461">
    <property type="component" value="Unassembled WGS sequence"/>
</dbReference>
<dbReference type="GO" id="GO:0018741">
    <property type="term" value="F:linear primary-alkylsulfatase activity"/>
    <property type="evidence" value="ECO:0007669"/>
    <property type="project" value="UniProtKB-EC"/>
</dbReference>
<proteinExistence type="inferred from homology"/>
<dbReference type="InterPro" id="IPR029229">
    <property type="entry name" value="Alkyl_sulf_C"/>
</dbReference>
<dbReference type="InterPro" id="IPR036527">
    <property type="entry name" value="SCP2_sterol-bd_dom_sf"/>
</dbReference>
<dbReference type="SUPFAM" id="SSF56281">
    <property type="entry name" value="Metallo-hydrolase/oxidoreductase"/>
    <property type="match status" value="1"/>
</dbReference>
<dbReference type="AlphaFoldDB" id="A0A317EC41"/>
<keyword evidence="3" id="KW-0378">Hydrolase</keyword>
<evidence type="ECO:0000259" key="10">
    <source>
        <dbReference type="SMART" id="SM00849"/>
    </source>
</evidence>
<dbReference type="GO" id="GO:0046983">
    <property type="term" value="F:protein dimerization activity"/>
    <property type="evidence" value="ECO:0007669"/>
    <property type="project" value="InterPro"/>
</dbReference>
<evidence type="ECO:0000256" key="9">
    <source>
        <dbReference type="SAM" id="SignalP"/>
    </source>
</evidence>
<dbReference type="PANTHER" id="PTHR43223">
    <property type="entry name" value="ALKYL/ARYL-SULFATASE"/>
    <property type="match status" value="1"/>
</dbReference>
<dbReference type="SMART" id="SM00849">
    <property type="entry name" value="Lactamase_B"/>
    <property type="match status" value="1"/>
</dbReference>
<dbReference type="Pfam" id="PF00753">
    <property type="entry name" value="Lactamase_B"/>
    <property type="match status" value="1"/>
</dbReference>
<dbReference type="PANTHER" id="PTHR43223:SF1">
    <property type="entry name" value="ALKYL_ARYL-SULFATASE BDS1"/>
    <property type="match status" value="1"/>
</dbReference>
<keyword evidence="4" id="KW-0862">Zinc</keyword>
<evidence type="ECO:0000313" key="12">
    <source>
        <dbReference type="Proteomes" id="UP000245461"/>
    </source>
</evidence>
<dbReference type="EC" id="3.1.6.21" evidence="6"/>
<protein>
    <recommendedName>
        <fullName evidence="7">Linear primary-alkylsulfatase</fullName>
        <ecNumber evidence="6">3.1.6.21</ecNumber>
    </recommendedName>
    <alternativeName>
        <fullName evidence="8">Type III linear primary-alkylsulfatase</fullName>
    </alternativeName>
</protein>
<dbReference type="InterPro" id="IPR052195">
    <property type="entry name" value="Bact_Alkyl/Aryl-Sulfatase"/>
</dbReference>
<dbReference type="Pfam" id="PF14863">
    <property type="entry name" value="Alkyl_sulf_dimr"/>
    <property type="match status" value="1"/>
</dbReference>
<dbReference type="InterPro" id="IPR044097">
    <property type="entry name" value="Bds1/SdsA1_MBL-fold"/>
</dbReference>
<dbReference type="OrthoDB" id="9815874at2"/>
<keyword evidence="9" id="KW-0732">Signal</keyword>
<feature type="signal peptide" evidence="9">
    <location>
        <begin position="1"/>
        <end position="19"/>
    </location>
</feature>
<keyword evidence="12" id="KW-1185">Reference proteome</keyword>
<keyword evidence="2" id="KW-0479">Metal-binding</keyword>
<dbReference type="InterPro" id="IPR036866">
    <property type="entry name" value="RibonucZ/Hydroxyglut_hydro"/>
</dbReference>
<accession>A0A317EC41</accession>
<dbReference type="Gene3D" id="3.30.1050.10">
    <property type="entry name" value="SCP2 sterol-binding domain"/>
    <property type="match status" value="1"/>
</dbReference>
<evidence type="ECO:0000256" key="5">
    <source>
        <dbReference type="ARBA" id="ARBA00033751"/>
    </source>
</evidence>
<evidence type="ECO:0000256" key="1">
    <source>
        <dbReference type="ARBA" id="ARBA00001947"/>
    </source>
</evidence>
<dbReference type="InterPro" id="IPR001279">
    <property type="entry name" value="Metallo-B-lactamas"/>
</dbReference>
<dbReference type="GO" id="GO:0046872">
    <property type="term" value="F:metal ion binding"/>
    <property type="evidence" value="ECO:0007669"/>
    <property type="project" value="UniProtKB-KW"/>
</dbReference>
<dbReference type="InterPro" id="IPR029228">
    <property type="entry name" value="Alkyl_sulf_dimr"/>
</dbReference>
<feature type="domain" description="Metallo-beta-lactamase" evidence="10">
    <location>
        <begin position="126"/>
        <end position="348"/>
    </location>
</feature>
<organism evidence="11 12">
    <name type="scientific">Zavarzinia aquatilis</name>
    <dbReference type="NCBI Taxonomy" id="2211142"/>
    <lineage>
        <taxon>Bacteria</taxon>
        <taxon>Pseudomonadati</taxon>
        <taxon>Pseudomonadota</taxon>
        <taxon>Alphaproteobacteria</taxon>
        <taxon>Rhodospirillales</taxon>
        <taxon>Zavarziniaceae</taxon>
        <taxon>Zavarzinia</taxon>
    </lineage>
</organism>
<comment type="caution">
    <text evidence="11">The sequence shown here is derived from an EMBL/GenBank/DDBJ whole genome shotgun (WGS) entry which is preliminary data.</text>
</comment>
<evidence type="ECO:0000313" key="11">
    <source>
        <dbReference type="EMBL" id="PWR22903.1"/>
    </source>
</evidence>
<evidence type="ECO:0000256" key="2">
    <source>
        <dbReference type="ARBA" id="ARBA00022723"/>
    </source>
</evidence>
<evidence type="ECO:0000256" key="4">
    <source>
        <dbReference type="ARBA" id="ARBA00022833"/>
    </source>
</evidence>
<dbReference type="FunFam" id="1.25.40.880:FF:000001">
    <property type="entry name" value="SDS hydrolase SdsA1"/>
    <property type="match status" value="1"/>
</dbReference>
<dbReference type="EMBL" id="QGLE01000005">
    <property type="protein sequence ID" value="PWR22903.1"/>
    <property type="molecule type" value="Genomic_DNA"/>
</dbReference>
<comment type="similarity">
    <text evidence="5">Belongs to the metallo-beta-lactamase superfamily. Type III sulfatase family.</text>
</comment>
<dbReference type="Gene3D" id="1.25.40.880">
    <property type="entry name" value="Alkyl sulfatase, dimerisation domain"/>
    <property type="match status" value="1"/>
</dbReference>
<dbReference type="InterPro" id="IPR038536">
    <property type="entry name" value="Alkyl/aryl-sulf_dimr_sf"/>
</dbReference>
<dbReference type="Pfam" id="PF14864">
    <property type="entry name" value="Alkyl_sulf_C"/>
    <property type="match status" value="1"/>
</dbReference>
<evidence type="ECO:0000256" key="3">
    <source>
        <dbReference type="ARBA" id="ARBA00022801"/>
    </source>
</evidence>
<sequence>MNKWMLGVGLAGAALWALAARGEDAAGPKPATPATVEANAAVAAGLPFEDARDFELASRGFIADLAGQKVMTEDGRLVWDFAAYDFLKGPAPATVNPSLWRQAGLLARHGLFKVADHIYQVRGFDISNITFIEGKTGWIVIDPLISAEMAKAAYGLVSKQLGEKPIHAVIYTHSHVDHYGGVRGIVEQADVDAGKVKVIAPQGFLEHAVSENVIAGNAMGRRATFMYGSFLPRGAEGQLSTGIGPGLSAGTVTIIPPTDEVTKTGQQMVIDGVTLEFQMTPGTEAPSEMNIYLPDWRALCLAENANASMHNILTLRGALVRDARAWAEYLGESIRLYGKRTDVMFTSHFWPRWGEAEINDFLVKHRDAYRYLHDQSVRLMNEGLTGEEIAEAIALPPVLAREWYNRGYYGTMRHNSKAVYQRYMGWYDGNPSSLDPLPPEDAAKHYVEAMGGPDAVLAKGQAAFDKGDYRWAAELLKHLVFAAPDDAKARALLADTWEQLGYQAESAPWRNIYLSGASELRTGEHHGMAQAGGIDTVRSMPSALLFDLMAVRLDPAKAADKDITLNLAFTDRNEQHHLVLRHSVLTREPGLADKAAVTITGKRSAFLMVISGMAKLPDVVASGGLAVEGDPAALAALLGSLKVPPTDFAIATP</sequence>
<feature type="chain" id="PRO_5016462327" description="Linear primary-alkylsulfatase" evidence="9">
    <location>
        <begin position="20"/>
        <end position="653"/>
    </location>
</feature>